<dbReference type="Pfam" id="PF25275">
    <property type="entry name" value="Golvesin_C"/>
    <property type="match status" value="1"/>
</dbReference>
<sequence>MVLSVALVATLGGTQLVGESRPGSAASAGPDSTAGAGDEPGLLERVGGAARNLVNGGPRPAKPEVISAGLAVNEKPPPTKAWPPQKRIKELTAERTANSRVYQLSDGRTQAEISVVPLHYKDAKGRYQPIDTAVRATSEKGYVQGNRTNNFTSLFGGKSKELVRFERDGHSIELGLVGAAKDVKPEVRGSTVTYRGLAGGADVVYDVTATALKEEIVLREAPKGPVSYTFTLDTDGLTVQQRKDGSIAFVRPDGGDPLFVMPPPFMYDANDDASSPVGKVWSDKVTQRVAETYGQTTVTVSADANWLADPARVYPVVIDPTIKIQPVPTDGKDVQIYSGNPTYRYGQDATQWPLRVGTDSGIWRSLVQFDTRSIPQHTTIDDARLELYYDQTHESWDYDVAIEARKVNASWDEGTATWQTMKDAMAAQPSGNTVTIDNRTGGQTSATGDWPYSGNATLTPLAVGGDYRYNNDAMAGNTHTWVPTLTEAGDYQVEAHFVSHTDDRSDKAPYTVHYKGGSETHLIDQTSPSGKGQWKTLGVHPFDAGTTGRVVLGDVVGKSVIADAVRFTRWGVATKKQAVSSDWLSFPVRNTVQEWVNAPTTNNGFMLKAVDESKLNRGGPIFEASEYAYMNDRRDYNLPKLVVTYGRPGVAVHPPTTVTSTGAVLTWPEYQDPSAGTSDDAVEYQVHRSVYQNFTPSAATMVAPVSTETFTYQDTTAVPTAADNTDPMARKFYYYMVAVKTRDGQVIAGPTQPAMLPKAGQITKILRRGATAADVIDTTIASLRPNQNINYFEGDPYLAVGNNSTIYGDTRGLIKFADLSGIPTNAQVVEAELRLWTAYNYGPNSPSSGMIDVHKLRQNFTETTATWNHASAGVAWTAGGNYEASPLAGFDDFTNDPEWERWDLTAAAAGWVADPDTNHGLLLKFKDEAADNQRVMMLNSEAPEPLLRPTLEVTYLEQTAESTYYAASTPHVLTPDETYTVPVTLSNPSLSEWKTTDWELSYDWKRLDESGNPMDATDESFELRSPLPNNRHRATPWTSTPR</sequence>
<evidence type="ECO:0000313" key="7">
    <source>
        <dbReference type="EMBL" id="GIJ27242.1"/>
    </source>
</evidence>
<evidence type="ECO:0000313" key="8">
    <source>
        <dbReference type="Proteomes" id="UP000653076"/>
    </source>
</evidence>
<proteinExistence type="predicted"/>
<keyword evidence="8" id="KW-1185">Reference proteome</keyword>
<dbReference type="PANTHER" id="PTHR11848">
    <property type="entry name" value="TGF-BETA FAMILY"/>
    <property type="match status" value="1"/>
</dbReference>
<dbReference type="NCBIfam" id="NF033679">
    <property type="entry name" value="DNRLRE_dom"/>
    <property type="match status" value="2"/>
</dbReference>
<dbReference type="Proteomes" id="UP000653076">
    <property type="component" value="Unassembled WGS sequence"/>
</dbReference>
<organism evidence="7 8">
    <name type="scientific">Micromonospora qiuiae</name>
    <dbReference type="NCBI Taxonomy" id="502268"/>
    <lineage>
        <taxon>Bacteria</taxon>
        <taxon>Bacillati</taxon>
        <taxon>Actinomycetota</taxon>
        <taxon>Actinomycetes</taxon>
        <taxon>Micromonosporales</taxon>
        <taxon>Micromonosporaceae</taxon>
        <taxon>Micromonospora</taxon>
    </lineage>
</organism>
<evidence type="ECO:0000259" key="6">
    <source>
        <dbReference type="Pfam" id="PF25275"/>
    </source>
</evidence>
<dbReference type="Pfam" id="PF00688">
    <property type="entry name" value="TGFb_propeptide"/>
    <property type="match status" value="1"/>
</dbReference>
<dbReference type="InterPro" id="IPR033803">
    <property type="entry name" value="CBD-like_Golvesin-Xly"/>
</dbReference>
<keyword evidence="2" id="KW-0964">Secreted</keyword>
<comment type="subcellular location">
    <subcellularLocation>
        <location evidence="1">Secreted</location>
    </subcellularLocation>
</comment>
<name>A0ABQ4JAX7_9ACTN</name>
<keyword evidence="3" id="KW-1015">Disulfide bond</keyword>
<evidence type="ECO:0000256" key="2">
    <source>
        <dbReference type="ARBA" id="ARBA00022525"/>
    </source>
</evidence>
<evidence type="ECO:0000256" key="3">
    <source>
        <dbReference type="ARBA" id="ARBA00023157"/>
    </source>
</evidence>
<feature type="region of interest" description="Disordered" evidence="4">
    <location>
        <begin position="16"/>
        <end position="42"/>
    </location>
</feature>
<feature type="region of interest" description="Disordered" evidence="4">
    <location>
        <begin position="1009"/>
        <end position="1042"/>
    </location>
</feature>
<dbReference type="InterPro" id="IPR013783">
    <property type="entry name" value="Ig-like_fold"/>
</dbReference>
<evidence type="ECO:0000256" key="4">
    <source>
        <dbReference type="SAM" id="MobiDB-lite"/>
    </source>
</evidence>
<feature type="domain" description="TGF-beta propeptide" evidence="5">
    <location>
        <begin position="818"/>
        <end position="933"/>
    </location>
</feature>
<evidence type="ECO:0000259" key="5">
    <source>
        <dbReference type="Pfam" id="PF00688"/>
    </source>
</evidence>
<evidence type="ECO:0008006" key="9">
    <source>
        <dbReference type="Google" id="ProtNLM"/>
    </source>
</evidence>
<feature type="domain" description="Golvesin/Xly CBD-like" evidence="6">
    <location>
        <begin position="434"/>
        <end position="569"/>
    </location>
</feature>
<evidence type="ECO:0000256" key="1">
    <source>
        <dbReference type="ARBA" id="ARBA00004613"/>
    </source>
</evidence>
<dbReference type="Gene3D" id="2.60.120.970">
    <property type="match status" value="2"/>
</dbReference>
<accession>A0ABQ4JAX7</accession>
<comment type="caution">
    <text evidence="7">The sequence shown here is derived from an EMBL/GenBank/DDBJ whole genome shotgun (WGS) entry which is preliminary data.</text>
</comment>
<gene>
    <name evidence="7" type="ORF">Vqi01_24040</name>
</gene>
<dbReference type="InterPro" id="IPR001111">
    <property type="entry name" value="TGF-b_propeptide"/>
</dbReference>
<reference evidence="7 8" key="1">
    <citation type="submission" date="2021-01" db="EMBL/GenBank/DDBJ databases">
        <title>Whole genome shotgun sequence of Verrucosispora qiuiae NBRC 106684.</title>
        <authorList>
            <person name="Komaki H."/>
            <person name="Tamura T."/>
        </authorList>
    </citation>
    <scope>NUCLEOTIDE SEQUENCE [LARGE SCALE GENOMIC DNA]</scope>
    <source>
        <strain evidence="7 8">NBRC 106684</strain>
    </source>
</reference>
<dbReference type="InterPro" id="IPR015615">
    <property type="entry name" value="TGF-beta-rel"/>
</dbReference>
<dbReference type="Gene3D" id="2.60.40.10">
    <property type="entry name" value="Immunoglobulins"/>
    <property type="match status" value="1"/>
</dbReference>
<dbReference type="EMBL" id="BOPC01000030">
    <property type="protein sequence ID" value="GIJ27242.1"/>
    <property type="molecule type" value="Genomic_DNA"/>
</dbReference>
<protein>
    <recommendedName>
        <fullName evidence="9">DNRLRE domain-containing protein</fullName>
    </recommendedName>
</protein>